<comment type="subunit">
    <text evidence="1">Homodimer; disulfide-linked.</text>
</comment>
<dbReference type="EC" id="3.4.13.19" evidence="1"/>
<comment type="subcellular location">
    <subcellularLocation>
        <location evidence="1">Membrane</location>
        <topology evidence="1">Lipid-anchor</topology>
        <topology evidence="1">GPI-anchor</topology>
    </subcellularLocation>
</comment>
<comment type="caution">
    <text evidence="2">The sequence shown here is derived from an EMBL/GenBank/DDBJ whole genome shotgun (WGS) entry which is preliminary data.</text>
</comment>
<comment type="cofactor">
    <cofactor evidence="1">
        <name>Zn(2+)</name>
        <dbReference type="ChEBI" id="CHEBI:29105"/>
    </cofactor>
</comment>
<dbReference type="InterPro" id="IPR032466">
    <property type="entry name" value="Metal_Hydrolase"/>
</dbReference>
<sequence length="731" mass="81649">MVPRVAAPEWVPESPNLPSSFFTQVDDVLSDSFIENINNQNLSWVAGRNFPENEAKEFLEFGIINYTNLDASNTLDTLNHRTFYYSYISPVFDARRKWPECKDLINSNLRYVKMCANDVWASATAKVMNDRICIETKGKTRVSLSGEDIRTCCSFCQNAIGYDTSWPPNQLRHTTPFNAWKYWVRHGVATGGWSFEKKVDYWIVAGNMGDGFGKDHGFIKIPIGEYEFGIEAHVTAGRSETPLSPREYLVPSTSEETQLNISLLVLNVLMAVVLIGGDFWSRRDVSLVVLHLLKSPVILSSRTSGSSVRNYIGKQLPTENQRKAERLCGKAPRADEPGSTALDNYPLVDGHNDLPFNLYSLLKNQIADFNFDQDLSNDAVFGFDSCKSCFTDLPRIKKGKLGAQFWVAYVSCDPTYYNTTVSRSYEQVDVIKRLIAKYPNDMEFVTTADGIEQAFANKKLASMIGLEGGHSIDDKMSLLRQFYELGVRYMTLTHSCNLDWADASPVDGKSGSPVLNLTDFGKKIVLEMNRLGMMVDLSHVSHNVMSEAIDVSKAPVIFSHSSAYSVYAHHRNVQDDVLEKVTVNGGVVMVNFYSQFIGEGNVTINDVVNHINHIADVAGVDHVGIGSDYDGVNSVPKGLEDVSKYPDLFDLLKELNPDRWTIANLEKLAGRNLVRVFKGVEQVRDQLSAELPDESLIPQKLGHNNSDRVYASLASFSTAVLILLLQTLNQL</sequence>
<dbReference type="SUPFAM" id="SSF54001">
    <property type="entry name" value="Cysteine proteinases"/>
    <property type="match status" value="1"/>
</dbReference>
<accession>A0A8J6H9X4</accession>
<evidence type="ECO:0000256" key="1">
    <source>
        <dbReference type="RuleBase" id="RU341113"/>
    </source>
</evidence>
<dbReference type="CDD" id="cd01301">
    <property type="entry name" value="rDP_like"/>
    <property type="match status" value="1"/>
</dbReference>
<comment type="similarity">
    <text evidence="1">Belongs to the metallo-dependent hydrolases superfamily. Peptidase M19 family.</text>
</comment>
<dbReference type="GO" id="GO:0046872">
    <property type="term" value="F:metal ion binding"/>
    <property type="evidence" value="ECO:0007669"/>
    <property type="project" value="UniProtKB-UniRule"/>
</dbReference>
<dbReference type="GO" id="GO:0006508">
    <property type="term" value="P:proteolysis"/>
    <property type="evidence" value="ECO:0007669"/>
    <property type="project" value="UniProtKB-KW"/>
</dbReference>
<dbReference type="InterPro" id="IPR008257">
    <property type="entry name" value="Pept_M19"/>
</dbReference>
<keyword evidence="3" id="KW-1185">Reference proteome</keyword>
<reference evidence="2" key="2">
    <citation type="submission" date="2021-08" db="EMBL/GenBank/DDBJ databases">
        <authorList>
            <person name="Eriksson T."/>
        </authorList>
    </citation>
    <scope>NUCLEOTIDE SEQUENCE</scope>
    <source>
        <strain evidence="2">Stoneville</strain>
        <tissue evidence="2">Whole head</tissue>
    </source>
</reference>
<keyword evidence="1" id="KW-0482">Metalloprotease</keyword>
<dbReference type="Pfam" id="PF01244">
    <property type="entry name" value="Peptidase_M19"/>
    <property type="match status" value="1"/>
</dbReference>
<keyword evidence="1" id="KW-0449">Lipoprotein</keyword>
<dbReference type="Gene3D" id="3.90.70.10">
    <property type="entry name" value="Cysteine proteinases"/>
    <property type="match status" value="2"/>
</dbReference>
<keyword evidence="1" id="KW-1015">Disulfide bond</keyword>
<organism evidence="2 3">
    <name type="scientific">Tenebrio molitor</name>
    <name type="common">Yellow mealworm beetle</name>
    <dbReference type="NCBI Taxonomy" id="7067"/>
    <lineage>
        <taxon>Eukaryota</taxon>
        <taxon>Metazoa</taxon>
        <taxon>Ecdysozoa</taxon>
        <taxon>Arthropoda</taxon>
        <taxon>Hexapoda</taxon>
        <taxon>Insecta</taxon>
        <taxon>Pterygota</taxon>
        <taxon>Neoptera</taxon>
        <taxon>Endopterygota</taxon>
        <taxon>Coleoptera</taxon>
        <taxon>Polyphaga</taxon>
        <taxon>Cucujiformia</taxon>
        <taxon>Tenebrionidae</taxon>
        <taxon>Tenebrio</taxon>
    </lineage>
</organism>
<dbReference type="Gene3D" id="3.20.20.140">
    <property type="entry name" value="Metal-dependent hydrolases"/>
    <property type="match status" value="1"/>
</dbReference>
<dbReference type="GO" id="GO:0070573">
    <property type="term" value="F:metallodipeptidase activity"/>
    <property type="evidence" value="ECO:0007669"/>
    <property type="project" value="InterPro"/>
</dbReference>
<dbReference type="Proteomes" id="UP000719412">
    <property type="component" value="Unassembled WGS sequence"/>
</dbReference>
<evidence type="ECO:0000313" key="3">
    <source>
        <dbReference type="Proteomes" id="UP000719412"/>
    </source>
</evidence>
<evidence type="ECO:0000313" key="2">
    <source>
        <dbReference type="EMBL" id="KAH0814810.1"/>
    </source>
</evidence>
<comment type="catalytic activity">
    <reaction evidence="1">
        <text>an L-aminoacyl-L-amino acid + H2O = 2 an L-alpha-amino acid</text>
        <dbReference type="Rhea" id="RHEA:48940"/>
        <dbReference type="ChEBI" id="CHEBI:15377"/>
        <dbReference type="ChEBI" id="CHEBI:59869"/>
        <dbReference type="ChEBI" id="CHEBI:77460"/>
        <dbReference type="EC" id="3.4.13.19"/>
    </reaction>
</comment>
<dbReference type="PROSITE" id="PS00869">
    <property type="entry name" value="RENAL_DIPEPTIDASE_1"/>
    <property type="match status" value="1"/>
</dbReference>
<dbReference type="AlphaFoldDB" id="A0A8J6H9X4"/>
<proteinExistence type="inferred from homology"/>
<keyword evidence="1" id="KW-0862">Zinc</keyword>
<keyword evidence="1" id="KW-0479">Metal-binding</keyword>
<dbReference type="PANTHER" id="PTHR10443">
    <property type="entry name" value="MICROSOMAL DIPEPTIDASE"/>
    <property type="match status" value="1"/>
</dbReference>
<dbReference type="InterPro" id="IPR038765">
    <property type="entry name" value="Papain-like_cys_pep_sf"/>
</dbReference>
<dbReference type="PROSITE" id="PS51365">
    <property type="entry name" value="RENAL_DIPEPTIDASE_2"/>
    <property type="match status" value="1"/>
</dbReference>
<protein>
    <recommendedName>
        <fullName evidence="1">Dipeptidase</fullName>
        <ecNumber evidence="1">3.4.13.19</ecNumber>
    </recommendedName>
</protein>
<dbReference type="SUPFAM" id="SSF51556">
    <property type="entry name" value="Metallo-dependent hydrolases"/>
    <property type="match status" value="1"/>
</dbReference>
<dbReference type="EMBL" id="JABDTM020023896">
    <property type="protein sequence ID" value="KAH0814810.1"/>
    <property type="molecule type" value="Genomic_DNA"/>
</dbReference>
<name>A0A8J6H9X4_TENMO</name>
<dbReference type="GO" id="GO:0098552">
    <property type="term" value="C:side of membrane"/>
    <property type="evidence" value="ECO:0007669"/>
    <property type="project" value="UniProtKB-KW"/>
</dbReference>
<keyword evidence="1" id="KW-0224">Dipeptidase</keyword>
<keyword evidence="1" id="KW-0645">Protease</keyword>
<keyword evidence="1" id="KW-0378">Hydrolase</keyword>
<keyword evidence="1" id="KW-0325">Glycoprotein</keyword>
<keyword evidence="1" id="KW-0472">Membrane</keyword>
<gene>
    <name evidence="2" type="ORF">GEV33_007981</name>
</gene>
<dbReference type="InterPro" id="IPR000180">
    <property type="entry name" value="Dipep_AS"/>
</dbReference>
<keyword evidence="1" id="KW-0336">GPI-anchor</keyword>
<dbReference type="PANTHER" id="PTHR10443:SF45">
    <property type="entry name" value="DIPEPTIDASE"/>
    <property type="match status" value="1"/>
</dbReference>
<reference evidence="2" key="1">
    <citation type="journal article" date="2020" name="J Insects Food Feed">
        <title>The yellow mealworm (Tenebrio molitor) genome: a resource for the emerging insects as food and feed industry.</title>
        <authorList>
            <person name="Eriksson T."/>
            <person name="Andere A."/>
            <person name="Kelstrup H."/>
            <person name="Emery V."/>
            <person name="Picard C."/>
        </authorList>
    </citation>
    <scope>NUCLEOTIDE SEQUENCE</scope>
    <source>
        <strain evidence="2">Stoneville</strain>
        <tissue evidence="2">Whole head</tissue>
    </source>
</reference>